<dbReference type="GO" id="GO:0032259">
    <property type="term" value="P:methylation"/>
    <property type="evidence" value="ECO:0007669"/>
    <property type="project" value="UniProtKB-KW"/>
</dbReference>
<dbReference type="eggNOG" id="COG1743">
    <property type="taxonomic scope" value="Bacteria"/>
</dbReference>
<dbReference type="eggNOG" id="COG0863">
    <property type="taxonomic scope" value="Bacteria"/>
</dbReference>
<dbReference type="GO" id="GO:0009007">
    <property type="term" value="F:site-specific DNA-methyltransferase (adenine-specific) activity"/>
    <property type="evidence" value="ECO:0007669"/>
    <property type="project" value="UniProtKB-EC"/>
</dbReference>
<organism evidence="8 9">
    <name type="scientific">Proteus mirabilis (strain HI4320)</name>
    <dbReference type="NCBI Taxonomy" id="529507"/>
    <lineage>
        <taxon>Bacteria</taxon>
        <taxon>Pseudomonadati</taxon>
        <taxon>Pseudomonadota</taxon>
        <taxon>Gammaproteobacteria</taxon>
        <taxon>Enterobacterales</taxon>
        <taxon>Morganellaceae</taxon>
        <taxon>Proteus</taxon>
    </lineage>
</organism>
<accession>B4F0V5</accession>
<reference evidence="8 9" key="1">
    <citation type="journal article" date="2008" name="J. Bacteriol.">
        <title>Complete genome sequence of uropathogenic Proteus mirabilis, a master of both adherence and motility.</title>
        <authorList>
            <person name="Pearson M.M."/>
            <person name="Sebaihia M."/>
            <person name="Churcher C."/>
            <person name="Quail M.A."/>
            <person name="Seshasayee A.S."/>
            <person name="Luscombe N.M."/>
            <person name="Abdellah Z."/>
            <person name="Arrosmith C."/>
            <person name="Atkin B."/>
            <person name="Chillingworth T."/>
            <person name="Hauser H."/>
            <person name="Jagels K."/>
            <person name="Moule S."/>
            <person name="Mungall K."/>
            <person name="Norbertczak H."/>
            <person name="Rabbinowitsch E."/>
            <person name="Walker D."/>
            <person name="Whithead S."/>
            <person name="Thomson N.R."/>
            <person name="Rather P.N."/>
            <person name="Parkhill J."/>
            <person name="Mobley H.L."/>
        </authorList>
    </citation>
    <scope>NUCLEOTIDE SEQUENCE [LARGE SCALE GENOMIC DNA]</scope>
    <source>
        <strain evidence="8 9">HI4320</strain>
    </source>
</reference>
<dbReference type="PATRIC" id="fig|529507.6.peg.3072"/>
<dbReference type="EnsemblBacteria" id="CAR46179">
    <property type="protein sequence ID" value="CAR46179"/>
    <property type="gene ID" value="PMI3142"/>
</dbReference>
<name>B4F0V5_PROMH</name>
<comment type="catalytic activity">
    <reaction evidence="6">
        <text>a 2'-deoxyadenosine in DNA + S-adenosyl-L-methionine = an N(6)-methyl-2'-deoxyadenosine in DNA + S-adenosyl-L-homocysteine + H(+)</text>
        <dbReference type="Rhea" id="RHEA:15197"/>
        <dbReference type="Rhea" id="RHEA-COMP:12418"/>
        <dbReference type="Rhea" id="RHEA-COMP:12419"/>
        <dbReference type="ChEBI" id="CHEBI:15378"/>
        <dbReference type="ChEBI" id="CHEBI:57856"/>
        <dbReference type="ChEBI" id="CHEBI:59789"/>
        <dbReference type="ChEBI" id="CHEBI:90615"/>
        <dbReference type="ChEBI" id="CHEBI:90616"/>
        <dbReference type="EC" id="2.1.1.72"/>
    </reaction>
</comment>
<dbReference type="REBASE" id="18726">
    <property type="entry name" value="M1.PmiHORF3142P"/>
</dbReference>
<evidence type="ECO:0000259" key="7">
    <source>
        <dbReference type="Pfam" id="PF01555"/>
    </source>
</evidence>
<dbReference type="PRINTS" id="PR00506">
    <property type="entry name" value="D21N6MTFRASE"/>
</dbReference>
<dbReference type="Gene3D" id="3.40.50.150">
    <property type="entry name" value="Vaccinia Virus protein VP39"/>
    <property type="match status" value="2"/>
</dbReference>
<dbReference type="SUPFAM" id="SSF53335">
    <property type="entry name" value="S-adenosyl-L-methionine-dependent methyltransferases"/>
    <property type="match status" value="2"/>
</dbReference>
<keyword evidence="4" id="KW-0808">Transferase</keyword>
<evidence type="ECO:0000256" key="1">
    <source>
        <dbReference type="ARBA" id="ARBA00006594"/>
    </source>
</evidence>
<dbReference type="PANTHER" id="PTHR13370:SF3">
    <property type="entry name" value="TRNA (GUANINE(10)-N2)-METHYLTRANSFERASE HOMOLOG"/>
    <property type="match status" value="1"/>
</dbReference>
<gene>
    <name evidence="8" type="ordered locus">PMI3142</name>
</gene>
<dbReference type="InterPro" id="IPR002295">
    <property type="entry name" value="N4/N6-MTase_EcoPI_Mod-like"/>
</dbReference>
<evidence type="ECO:0000256" key="6">
    <source>
        <dbReference type="ARBA" id="ARBA00047942"/>
    </source>
</evidence>
<feature type="domain" description="DNA methylase N-4/N-6" evidence="7">
    <location>
        <begin position="23"/>
        <end position="78"/>
    </location>
</feature>
<dbReference type="PANTHER" id="PTHR13370">
    <property type="entry name" value="RNA METHYLASE-RELATED"/>
    <property type="match status" value="1"/>
</dbReference>
<dbReference type="GO" id="GO:0003677">
    <property type="term" value="F:DNA binding"/>
    <property type="evidence" value="ECO:0007669"/>
    <property type="project" value="InterPro"/>
</dbReference>
<feature type="domain" description="DNA methylase N-4/N-6" evidence="7">
    <location>
        <begin position="321"/>
        <end position="462"/>
    </location>
</feature>
<keyword evidence="9" id="KW-1185">Reference proteome</keyword>
<dbReference type="HOGENOM" id="CLU_505124_0_0_6"/>
<protein>
    <recommendedName>
        <fullName evidence="2">site-specific DNA-methyltransferase (adenine-specific)</fullName>
        <ecNumber evidence="2">2.1.1.72</ecNumber>
    </recommendedName>
</protein>
<dbReference type="GO" id="GO:0005737">
    <property type="term" value="C:cytoplasm"/>
    <property type="evidence" value="ECO:0007669"/>
    <property type="project" value="TreeGrafter"/>
</dbReference>
<dbReference type="EMBL" id="AM942759">
    <property type="protein sequence ID" value="CAR46179.1"/>
    <property type="molecule type" value="Genomic_DNA"/>
</dbReference>
<dbReference type="RefSeq" id="WP_012368644.1">
    <property type="nucleotide sequence ID" value="NC_010554.1"/>
</dbReference>
<dbReference type="KEGG" id="pmr:PMI3142"/>
<evidence type="ECO:0000313" key="8">
    <source>
        <dbReference type="EMBL" id="CAR46179.1"/>
    </source>
</evidence>
<dbReference type="GeneID" id="6800459"/>
<dbReference type="InterPro" id="IPR002941">
    <property type="entry name" value="DNA_methylase_N4/N6"/>
</dbReference>
<dbReference type="InterPro" id="IPR002052">
    <property type="entry name" value="DNA_methylase_N6_adenine_CS"/>
</dbReference>
<dbReference type="Proteomes" id="UP000008319">
    <property type="component" value="Chromosome"/>
</dbReference>
<keyword evidence="3 8" id="KW-0489">Methyltransferase</keyword>
<dbReference type="Pfam" id="PF01555">
    <property type="entry name" value="N6_N4_Mtase"/>
    <property type="match status" value="2"/>
</dbReference>
<comment type="similarity">
    <text evidence="1">Belongs to the N(4)/N(6)-methyltransferase family.</text>
</comment>
<keyword evidence="5" id="KW-0949">S-adenosyl-L-methionine</keyword>
<dbReference type="PROSITE" id="PS00092">
    <property type="entry name" value="N6_MTASE"/>
    <property type="match status" value="1"/>
</dbReference>
<proteinExistence type="inferred from homology"/>
<dbReference type="InterPro" id="IPR029063">
    <property type="entry name" value="SAM-dependent_MTases_sf"/>
</dbReference>
<sequence>MKDLKDLKNLLKATKPNHDYPAGLIHPYWARKPINITELLVEKLSNPGDLVVDPFMGSGTSLIAALKLNRRTIGSDLSPISNLLVSTILSTTDSSTHLKGILSSAFEEWRSYAIEIYKTTDGLCVERESFNVEGSYVGGNFRLVNCEVKIKPIVNNNLKGKVLICDNIIYSCKDDELNITNPLDFERIEFVENTRIAVHNGVKASDFFTNRNKSFINHCLLYIRKTEFTESERNFLKIFLSSMLPLLRLSDKKASSQWPYWRPKKELTSRNPIVALNKRNKAFIDFLNWSEKELAETQCTHETFNVPADRLIDIALEDSTVDLIITDPPYADHAPYLEYSDFYWSIIDETRTKDLWKFEIVKTNAVGRNIDSNDYDIRMMNSFKSILKGLKDDGYFAFFYLDKNIKHWKTIKRSIIESNCVFEDVIAIPKQRRSMKAVTSPGKTLDGDLIVICRKSASKLKNQRKITLDDALIQLSEGTYFDRFAEFIKIYLVNEVTGIDEKIEKDISRII</sequence>
<evidence type="ECO:0000313" key="9">
    <source>
        <dbReference type="Proteomes" id="UP000008319"/>
    </source>
</evidence>
<dbReference type="EC" id="2.1.1.72" evidence="2"/>
<evidence type="ECO:0000256" key="3">
    <source>
        <dbReference type="ARBA" id="ARBA00022603"/>
    </source>
</evidence>
<dbReference type="GO" id="GO:0008170">
    <property type="term" value="F:N-methyltransferase activity"/>
    <property type="evidence" value="ECO:0007669"/>
    <property type="project" value="InterPro"/>
</dbReference>
<dbReference type="AlphaFoldDB" id="B4F0V5"/>
<evidence type="ECO:0000256" key="2">
    <source>
        <dbReference type="ARBA" id="ARBA00011900"/>
    </source>
</evidence>
<evidence type="ECO:0000256" key="4">
    <source>
        <dbReference type="ARBA" id="ARBA00022679"/>
    </source>
</evidence>
<evidence type="ECO:0000256" key="5">
    <source>
        <dbReference type="ARBA" id="ARBA00022691"/>
    </source>
</evidence>